<name>A0A545U008_9GAMM</name>
<keyword evidence="1" id="KW-0732">Signal</keyword>
<dbReference type="NCBIfam" id="TIGR04565">
    <property type="entry name" value="OMP_myx_plus"/>
    <property type="match status" value="1"/>
</dbReference>
<dbReference type="InterPro" id="IPR030820">
    <property type="entry name" value="OMP_myx_plus_Proteobacteria"/>
</dbReference>
<dbReference type="RefSeq" id="WP_142934440.1">
    <property type="nucleotide sequence ID" value="NZ_ML660171.1"/>
</dbReference>
<protein>
    <submittedName>
        <fullName evidence="2">Outer membrane beta-barrel domain-containing protein</fullName>
    </submittedName>
</protein>
<proteinExistence type="predicted"/>
<dbReference type="AlphaFoldDB" id="A0A545U008"/>
<gene>
    <name evidence="2" type="ORF">FLL46_23825</name>
</gene>
<evidence type="ECO:0000313" key="2">
    <source>
        <dbReference type="EMBL" id="TQV82802.1"/>
    </source>
</evidence>
<dbReference type="EMBL" id="VIKS01000015">
    <property type="protein sequence ID" value="TQV82802.1"/>
    <property type="molecule type" value="Genomic_DNA"/>
</dbReference>
<accession>A0A545U008</accession>
<evidence type="ECO:0000313" key="3">
    <source>
        <dbReference type="Proteomes" id="UP000315439"/>
    </source>
</evidence>
<feature type="chain" id="PRO_5021713286" evidence="1">
    <location>
        <begin position="28"/>
        <end position="203"/>
    </location>
</feature>
<evidence type="ECO:0000256" key="1">
    <source>
        <dbReference type="SAM" id="SignalP"/>
    </source>
</evidence>
<feature type="signal peptide" evidence="1">
    <location>
        <begin position="1"/>
        <end position="27"/>
    </location>
</feature>
<dbReference type="Proteomes" id="UP000315439">
    <property type="component" value="Unassembled WGS sequence"/>
</dbReference>
<keyword evidence="3" id="KW-1185">Reference proteome</keyword>
<organism evidence="2 3">
    <name type="scientific">Aliikangiella coralliicola</name>
    <dbReference type="NCBI Taxonomy" id="2592383"/>
    <lineage>
        <taxon>Bacteria</taxon>
        <taxon>Pseudomonadati</taxon>
        <taxon>Pseudomonadota</taxon>
        <taxon>Gammaproteobacteria</taxon>
        <taxon>Oceanospirillales</taxon>
        <taxon>Pleioneaceae</taxon>
        <taxon>Aliikangiella</taxon>
    </lineage>
</organism>
<sequence length="203" mass="22547">MAHWFQRVLLGASLATFTLVTATEAQAEQVTTIDSIEQLDNELFELGVTTGIINIQDFGSEFVTGINAGFIASEDIFMQLNYVFADAGLSSFEKSQGALFSGDDRKFQHFDFLVGYNLYQGEQFFSGTDAQLSSLYLVAGIGDTDFGGEESFTYTVGIGYQIGLSRTYNLKFDYRDYIYDSSLLLEDESTHNAQFSVSLNVLF</sequence>
<comment type="caution">
    <text evidence="2">The sequence shown here is derived from an EMBL/GenBank/DDBJ whole genome shotgun (WGS) entry which is preliminary data.</text>
</comment>
<reference evidence="2 3" key="1">
    <citation type="submission" date="2019-07" db="EMBL/GenBank/DDBJ databases">
        <title>Draft genome for Aliikangiella sp. M105.</title>
        <authorList>
            <person name="Wang G."/>
        </authorList>
    </citation>
    <scope>NUCLEOTIDE SEQUENCE [LARGE SCALE GENOMIC DNA]</scope>
    <source>
        <strain evidence="2 3">M105</strain>
    </source>
</reference>
<dbReference type="OrthoDB" id="6195269at2"/>